<organism evidence="1 2">
    <name type="scientific">Dibothriocephalus latus</name>
    <name type="common">Fish tapeworm</name>
    <name type="synonym">Diphyllobothrium latum</name>
    <dbReference type="NCBI Taxonomy" id="60516"/>
    <lineage>
        <taxon>Eukaryota</taxon>
        <taxon>Metazoa</taxon>
        <taxon>Spiralia</taxon>
        <taxon>Lophotrochozoa</taxon>
        <taxon>Platyhelminthes</taxon>
        <taxon>Cestoda</taxon>
        <taxon>Eucestoda</taxon>
        <taxon>Diphyllobothriidea</taxon>
        <taxon>Diphyllobothriidae</taxon>
        <taxon>Dibothriocephalus</taxon>
    </lineage>
</organism>
<evidence type="ECO:0000313" key="2">
    <source>
        <dbReference type="Proteomes" id="UP000281553"/>
    </source>
</evidence>
<protein>
    <submittedName>
        <fullName evidence="1">Uncharacterized protein</fullName>
    </submittedName>
</protein>
<dbReference type="EMBL" id="UYRU01099004">
    <property type="protein sequence ID" value="VDN40562.1"/>
    <property type="molecule type" value="Genomic_DNA"/>
</dbReference>
<gene>
    <name evidence="1" type="ORF">DILT_LOCUS18284</name>
</gene>
<evidence type="ECO:0000313" key="1">
    <source>
        <dbReference type="EMBL" id="VDN40562.1"/>
    </source>
</evidence>
<dbReference type="Proteomes" id="UP000281553">
    <property type="component" value="Unassembled WGS sequence"/>
</dbReference>
<proteinExistence type="predicted"/>
<accession>A0A3P7R9Z7</accession>
<keyword evidence="2" id="KW-1185">Reference proteome</keyword>
<sequence>MQPHDLFLEPCIGDNPLLRTPSSSGEWQHGQYWIALVSGAQCFGFLLYQTPLMDAVLPELVEALLSEAKAVRVEARRLLRIIAACQKITLTDLLKPYVRLISDWLPPKNRQNRLANLPITSQVAVIVSLFPPPPPCTVFVNFNRCTYLLT</sequence>
<dbReference type="AlphaFoldDB" id="A0A3P7R9Z7"/>
<name>A0A3P7R9Z7_DIBLA</name>
<reference evidence="1 2" key="1">
    <citation type="submission" date="2018-11" db="EMBL/GenBank/DDBJ databases">
        <authorList>
            <consortium name="Pathogen Informatics"/>
        </authorList>
    </citation>
    <scope>NUCLEOTIDE SEQUENCE [LARGE SCALE GENOMIC DNA]</scope>
</reference>